<comment type="caution">
    <text evidence="2">The sequence shown here is derived from an EMBL/GenBank/DDBJ whole genome shotgun (WGS) entry which is preliminary data.</text>
</comment>
<keyword evidence="1" id="KW-0812">Transmembrane</keyword>
<sequence length="83" mass="9487">MINQLFNNLSLGNYKNLLIFLINGGVMAVAMFIIMRLIDNSYAALLISTVVGFSVYFLLGYLLKLQEQRWLYLIVSKKLRPVA</sequence>
<reference evidence="3" key="1">
    <citation type="journal article" date="2019" name="Int. J. Syst. Evol. Microbiol.">
        <title>The Global Catalogue of Microorganisms (GCM) 10K type strain sequencing project: providing services to taxonomists for standard genome sequencing and annotation.</title>
        <authorList>
            <consortium name="The Broad Institute Genomics Platform"/>
            <consortium name="The Broad Institute Genome Sequencing Center for Infectious Disease"/>
            <person name="Wu L."/>
            <person name="Ma J."/>
        </authorList>
    </citation>
    <scope>NUCLEOTIDE SEQUENCE [LARGE SCALE GENOMIC DNA]</scope>
    <source>
        <strain evidence="3">JCM 17085</strain>
    </source>
</reference>
<dbReference type="EMBL" id="BAABCV010000002">
    <property type="protein sequence ID" value="GAA4087037.1"/>
    <property type="molecule type" value="Genomic_DNA"/>
</dbReference>
<dbReference type="Proteomes" id="UP001500841">
    <property type="component" value="Unassembled WGS sequence"/>
</dbReference>
<feature type="transmembrane region" description="Helical" evidence="1">
    <location>
        <begin position="42"/>
        <end position="63"/>
    </location>
</feature>
<proteinExistence type="predicted"/>
<keyword evidence="1" id="KW-1133">Transmembrane helix</keyword>
<organism evidence="2 3">
    <name type="scientific">Mucilaginibacter panaciglaebae</name>
    <dbReference type="NCBI Taxonomy" id="502331"/>
    <lineage>
        <taxon>Bacteria</taxon>
        <taxon>Pseudomonadati</taxon>
        <taxon>Bacteroidota</taxon>
        <taxon>Sphingobacteriia</taxon>
        <taxon>Sphingobacteriales</taxon>
        <taxon>Sphingobacteriaceae</taxon>
        <taxon>Mucilaginibacter</taxon>
    </lineage>
</organism>
<feature type="transmembrane region" description="Helical" evidence="1">
    <location>
        <begin position="17"/>
        <end position="35"/>
    </location>
</feature>
<protein>
    <submittedName>
        <fullName evidence="2">Uncharacterized protein</fullName>
    </submittedName>
</protein>
<evidence type="ECO:0000313" key="3">
    <source>
        <dbReference type="Proteomes" id="UP001500841"/>
    </source>
</evidence>
<name>A0ABP7WE03_9SPHI</name>
<gene>
    <name evidence="2" type="ORF">GCM10022392_05010</name>
</gene>
<keyword evidence="3" id="KW-1185">Reference proteome</keyword>
<evidence type="ECO:0000313" key="2">
    <source>
        <dbReference type="EMBL" id="GAA4087037.1"/>
    </source>
</evidence>
<keyword evidence="1" id="KW-0472">Membrane</keyword>
<evidence type="ECO:0000256" key="1">
    <source>
        <dbReference type="SAM" id="Phobius"/>
    </source>
</evidence>
<accession>A0ABP7WE03</accession>